<dbReference type="Proteomes" id="UP000537890">
    <property type="component" value="Unassembled WGS sequence"/>
</dbReference>
<evidence type="ECO:0000313" key="2">
    <source>
        <dbReference type="Proteomes" id="UP000537890"/>
    </source>
</evidence>
<dbReference type="EMBL" id="JACCHS010000136">
    <property type="protein sequence ID" value="NYT47368.1"/>
    <property type="molecule type" value="Genomic_DNA"/>
</dbReference>
<comment type="caution">
    <text evidence="1">The sequence shown here is derived from an EMBL/GenBank/DDBJ whole genome shotgun (WGS) entry which is preliminary data.</text>
</comment>
<accession>A0A7Z0MPI2</accession>
<evidence type="ECO:0000313" key="1">
    <source>
        <dbReference type="EMBL" id="NYT47368.1"/>
    </source>
</evidence>
<dbReference type="AlphaFoldDB" id="A0A7Z0MPI2"/>
<proteinExistence type="predicted"/>
<protein>
    <submittedName>
        <fullName evidence="1">Metal-binding protein</fullName>
    </submittedName>
</protein>
<organism evidence="1 2">
    <name type="scientific">Candidatus Methanofishera endochildressiae</name>
    <dbReference type="NCBI Taxonomy" id="2738884"/>
    <lineage>
        <taxon>Bacteria</taxon>
        <taxon>Pseudomonadati</taxon>
        <taxon>Pseudomonadota</taxon>
        <taxon>Gammaproteobacteria</taxon>
        <taxon>Candidatus Methanofishera</taxon>
    </lineage>
</organism>
<name>A0A7Z0MPI2_9GAMM</name>
<reference evidence="1 2" key="1">
    <citation type="submission" date="2020-05" db="EMBL/GenBank/DDBJ databases">
        <title>Horizontal transmission and recombination maintain forever young bacterial symbiont genomes.</title>
        <authorList>
            <person name="Russell S.L."/>
            <person name="Pepper-Tunick E."/>
            <person name="Svedberg J."/>
            <person name="Byrne A."/>
            <person name="Ruelas Castillo J."/>
            <person name="Vollmers C."/>
            <person name="Beinart R.A."/>
            <person name="Corbett-Detig R."/>
        </authorList>
    </citation>
    <scope>NUCLEOTIDE SEQUENCE [LARGE SCALE GENOMIC DNA]</scope>
    <source>
        <strain evidence="1">4727-3</strain>
    </source>
</reference>
<sequence length="50" mass="5445">MNDQIPKCALCGLAVEINGFSVQTSDGLMRFCCAGCLSVYRLFNGDKIIE</sequence>
<gene>
    <name evidence="1" type="ORF">H0A75_07125</name>
</gene>